<reference evidence="1 2" key="1">
    <citation type="journal article" date="2019" name="Int. J. Syst. Evol. Microbiol.">
        <title>The Global Catalogue of Microorganisms (GCM) 10K type strain sequencing project: providing services to taxonomists for standard genome sequencing and annotation.</title>
        <authorList>
            <consortium name="The Broad Institute Genomics Platform"/>
            <consortium name="The Broad Institute Genome Sequencing Center for Infectious Disease"/>
            <person name="Wu L."/>
            <person name="Ma J."/>
        </authorList>
    </citation>
    <scope>NUCLEOTIDE SEQUENCE [LARGE SCALE GENOMIC DNA]</scope>
    <source>
        <strain evidence="1 2">DSM 29988</strain>
    </source>
</reference>
<gene>
    <name evidence="1" type="ORF">ACFQJC_04950</name>
</gene>
<dbReference type="Proteomes" id="UP001596481">
    <property type="component" value="Unassembled WGS sequence"/>
</dbReference>
<keyword evidence="2" id="KW-1185">Reference proteome</keyword>
<proteinExistence type="predicted"/>
<protein>
    <submittedName>
        <fullName evidence="1">Uncharacterized protein</fullName>
    </submittedName>
</protein>
<evidence type="ECO:0000313" key="2">
    <source>
        <dbReference type="Proteomes" id="UP001596481"/>
    </source>
</evidence>
<evidence type="ECO:0000313" key="1">
    <source>
        <dbReference type="EMBL" id="MFC7202853.1"/>
    </source>
</evidence>
<accession>A0ABD5ZD69</accession>
<dbReference type="EMBL" id="JBHTAA010000001">
    <property type="protein sequence ID" value="MFC7202853.1"/>
    <property type="molecule type" value="Genomic_DNA"/>
</dbReference>
<name>A0ABD5ZD69_9EURY</name>
<sequence length="152" mass="16765">MTWTIGTAGGDVVADHLVGELYTPRISEEIAPTFRFSPNQALATPESRFEELLPYVSNTSEKRLRTSQGSDGTAYYRENTTNLADVDSFLVSIEAPNDLNFASVWGVIVGGRDRSNSVRTALRWELEIVVLASFDEYADRTSAEAALEEVVL</sequence>
<dbReference type="RefSeq" id="WP_390222140.1">
    <property type="nucleotide sequence ID" value="NZ_JBHTAA010000001.1"/>
</dbReference>
<comment type="caution">
    <text evidence="1">The sequence shown here is derived from an EMBL/GenBank/DDBJ whole genome shotgun (WGS) entry which is preliminary data.</text>
</comment>
<dbReference type="AlphaFoldDB" id="A0ABD5ZD69"/>
<organism evidence="1 2">
    <name type="scientific">Haloferax namakaokahaiae</name>
    <dbReference type="NCBI Taxonomy" id="1748331"/>
    <lineage>
        <taxon>Archaea</taxon>
        <taxon>Methanobacteriati</taxon>
        <taxon>Methanobacteriota</taxon>
        <taxon>Stenosarchaea group</taxon>
        <taxon>Halobacteria</taxon>
        <taxon>Halobacteriales</taxon>
        <taxon>Haloferacaceae</taxon>
        <taxon>Haloferax</taxon>
    </lineage>
</organism>